<sequence>MKAELAIKQLIEDNTRDDDVIYTDGSVNRGEKTGWSFLARAHGKVIAEQMKHT</sequence>
<dbReference type="AlphaFoldDB" id="A0A0B6ZCW5"/>
<name>A0A0B6ZCW5_9EUPU</name>
<dbReference type="EMBL" id="HACG01018846">
    <property type="protein sequence ID" value="CEK65711.1"/>
    <property type="molecule type" value="Transcribed_RNA"/>
</dbReference>
<feature type="non-terminal residue" evidence="1">
    <location>
        <position position="53"/>
    </location>
</feature>
<gene>
    <name evidence="1" type="primary">ORF55998</name>
</gene>
<proteinExistence type="predicted"/>
<evidence type="ECO:0000313" key="1">
    <source>
        <dbReference type="EMBL" id="CEK65711.1"/>
    </source>
</evidence>
<reference evidence="1" key="1">
    <citation type="submission" date="2014-12" db="EMBL/GenBank/DDBJ databases">
        <title>Insight into the proteome of Arion vulgaris.</title>
        <authorList>
            <person name="Aradska J."/>
            <person name="Bulat T."/>
            <person name="Smidak R."/>
            <person name="Sarate P."/>
            <person name="Gangsoo J."/>
            <person name="Sialana F."/>
            <person name="Bilban M."/>
            <person name="Lubec G."/>
        </authorList>
    </citation>
    <scope>NUCLEOTIDE SEQUENCE</scope>
    <source>
        <tissue evidence="1">Skin</tissue>
    </source>
</reference>
<accession>A0A0B6ZCW5</accession>
<protein>
    <submittedName>
        <fullName evidence="1">Uncharacterized protein</fullName>
    </submittedName>
</protein>
<organism evidence="1">
    <name type="scientific">Arion vulgaris</name>
    <dbReference type="NCBI Taxonomy" id="1028688"/>
    <lineage>
        <taxon>Eukaryota</taxon>
        <taxon>Metazoa</taxon>
        <taxon>Spiralia</taxon>
        <taxon>Lophotrochozoa</taxon>
        <taxon>Mollusca</taxon>
        <taxon>Gastropoda</taxon>
        <taxon>Heterobranchia</taxon>
        <taxon>Euthyneura</taxon>
        <taxon>Panpulmonata</taxon>
        <taxon>Eupulmonata</taxon>
        <taxon>Stylommatophora</taxon>
        <taxon>Helicina</taxon>
        <taxon>Arionoidea</taxon>
        <taxon>Arionidae</taxon>
        <taxon>Arion</taxon>
    </lineage>
</organism>